<dbReference type="EC" id="3.2.2.6" evidence="1"/>
<comment type="catalytic activity">
    <reaction evidence="4">
        <text>NAD(+) + H2O = ADP-D-ribose + nicotinamide + H(+)</text>
        <dbReference type="Rhea" id="RHEA:16301"/>
        <dbReference type="ChEBI" id="CHEBI:15377"/>
        <dbReference type="ChEBI" id="CHEBI:15378"/>
        <dbReference type="ChEBI" id="CHEBI:17154"/>
        <dbReference type="ChEBI" id="CHEBI:57540"/>
        <dbReference type="ChEBI" id="CHEBI:57967"/>
        <dbReference type="EC" id="3.2.2.6"/>
    </reaction>
    <physiologicalReaction direction="left-to-right" evidence="4">
        <dbReference type="Rhea" id="RHEA:16302"/>
    </physiologicalReaction>
</comment>
<dbReference type="PANTHER" id="PTHR32009">
    <property type="entry name" value="TMV RESISTANCE PROTEIN N-LIKE"/>
    <property type="match status" value="1"/>
</dbReference>
<comment type="caution">
    <text evidence="6">The sequence shown here is derived from an EMBL/GenBank/DDBJ whole genome shotgun (WGS) entry which is preliminary data.</text>
</comment>
<gene>
    <name evidence="6" type="ORF">RJ639_019022</name>
    <name evidence="7" type="ORF">RJ639_040015</name>
</gene>
<evidence type="ECO:0000256" key="1">
    <source>
        <dbReference type="ARBA" id="ARBA00011982"/>
    </source>
</evidence>
<dbReference type="AlphaFoldDB" id="A0AA89AJ27"/>
<organism evidence="6 8">
    <name type="scientific">Escallonia herrerae</name>
    <dbReference type="NCBI Taxonomy" id="1293975"/>
    <lineage>
        <taxon>Eukaryota</taxon>
        <taxon>Viridiplantae</taxon>
        <taxon>Streptophyta</taxon>
        <taxon>Embryophyta</taxon>
        <taxon>Tracheophyta</taxon>
        <taxon>Spermatophyta</taxon>
        <taxon>Magnoliopsida</taxon>
        <taxon>eudicotyledons</taxon>
        <taxon>Gunneridae</taxon>
        <taxon>Pentapetalae</taxon>
        <taxon>asterids</taxon>
        <taxon>campanulids</taxon>
        <taxon>Escalloniales</taxon>
        <taxon>Escalloniaceae</taxon>
        <taxon>Escallonia</taxon>
    </lineage>
</organism>
<protein>
    <recommendedName>
        <fullName evidence="1">ADP-ribosyl cyclase/cyclic ADP-ribose hydrolase</fullName>
        <ecNumber evidence="1">3.2.2.6</ecNumber>
    </recommendedName>
</protein>
<proteinExistence type="predicted"/>
<dbReference type="Gene3D" id="3.40.50.10140">
    <property type="entry name" value="Toll/interleukin-1 receptor homology (TIR) domain"/>
    <property type="match status" value="1"/>
</dbReference>
<accession>A0AA89AJ27</accession>
<evidence type="ECO:0000259" key="5">
    <source>
        <dbReference type="PROSITE" id="PS50104"/>
    </source>
</evidence>
<feature type="domain" description="TIR" evidence="5">
    <location>
        <begin position="4"/>
        <end position="149"/>
    </location>
</feature>
<dbReference type="EMBL" id="JAVXUP010000432">
    <property type="protein sequence ID" value="KAK3028016.1"/>
    <property type="molecule type" value="Genomic_DNA"/>
</dbReference>
<dbReference type="SMART" id="SM00255">
    <property type="entry name" value="TIR"/>
    <property type="match status" value="1"/>
</dbReference>
<dbReference type="Pfam" id="PF01582">
    <property type="entry name" value="TIR"/>
    <property type="match status" value="1"/>
</dbReference>
<evidence type="ECO:0000256" key="3">
    <source>
        <dbReference type="ARBA" id="ARBA00023027"/>
    </source>
</evidence>
<evidence type="ECO:0000313" key="8">
    <source>
        <dbReference type="Proteomes" id="UP001188597"/>
    </source>
</evidence>
<dbReference type="GO" id="GO:0061809">
    <property type="term" value="F:NAD+ nucleosidase activity, cyclic ADP-ribose generating"/>
    <property type="evidence" value="ECO:0007669"/>
    <property type="project" value="UniProtKB-EC"/>
</dbReference>
<dbReference type="InterPro" id="IPR000157">
    <property type="entry name" value="TIR_dom"/>
</dbReference>
<dbReference type="PROSITE" id="PS50104">
    <property type="entry name" value="TIR"/>
    <property type="match status" value="1"/>
</dbReference>
<dbReference type="PANTHER" id="PTHR32009:SF39">
    <property type="entry name" value="TIR DOMAIN-CONTAINING PROTEIN"/>
    <property type="match status" value="1"/>
</dbReference>
<keyword evidence="2" id="KW-0378">Hydrolase</keyword>
<keyword evidence="8" id="KW-1185">Reference proteome</keyword>
<reference evidence="6" key="1">
    <citation type="submission" date="2022-12" db="EMBL/GenBank/DDBJ databases">
        <title>Draft genome assemblies for two species of Escallonia (Escalloniales).</title>
        <authorList>
            <person name="Chanderbali A."/>
            <person name="Dervinis C."/>
            <person name="Anghel I."/>
            <person name="Soltis D."/>
            <person name="Soltis P."/>
            <person name="Zapata F."/>
        </authorList>
    </citation>
    <scope>NUCLEOTIDE SEQUENCE</scope>
    <source>
        <strain evidence="6">UCBG64.0493</strain>
        <tissue evidence="6">Leaf</tissue>
    </source>
</reference>
<evidence type="ECO:0000256" key="4">
    <source>
        <dbReference type="ARBA" id="ARBA00047304"/>
    </source>
</evidence>
<dbReference type="EMBL" id="JAVXUP010002315">
    <property type="protein sequence ID" value="KAK3004078.1"/>
    <property type="molecule type" value="Genomic_DNA"/>
</dbReference>
<dbReference type="Proteomes" id="UP001188597">
    <property type="component" value="Unassembled WGS sequence"/>
</dbReference>
<name>A0AA89AJ27_9ASTE</name>
<dbReference type="SUPFAM" id="SSF52200">
    <property type="entry name" value="Toll/Interleukin receptor TIR domain"/>
    <property type="match status" value="1"/>
</dbReference>
<sequence length="149" mass="17112">MAPSAYHVFLSFRGPDTRKEFTGVLKKRLERAGYRTFMDEDDGVDKEINTRIETAIRDSNSAIVVFSANYASCPCCLDELVLIYERFTTSNYRIIPIFYTGVKTSHVRRQTHGYAEGLEGLQEKHSDKMGKWREALEKTSYLIGMHMEG</sequence>
<evidence type="ECO:0000313" key="6">
    <source>
        <dbReference type="EMBL" id="KAK3004078.1"/>
    </source>
</evidence>
<keyword evidence="3" id="KW-0520">NAD</keyword>
<dbReference type="InterPro" id="IPR035897">
    <property type="entry name" value="Toll_tir_struct_dom_sf"/>
</dbReference>
<dbReference type="GO" id="GO:0007165">
    <property type="term" value="P:signal transduction"/>
    <property type="evidence" value="ECO:0007669"/>
    <property type="project" value="InterPro"/>
</dbReference>
<evidence type="ECO:0000313" key="7">
    <source>
        <dbReference type="EMBL" id="KAK3028016.1"/>
    </source>
</evidence>
<evidence type="ECO:0000256" key="2">
    <source>
        <dbReference type="ARBA" id="ARBA00022801"/>
    </source>
</evidence>